<organism evidence="5 6">
    <name type="scientific">Candidatus Moanibacter tarae</name>
    <dbReference type="NCBI Taxonomy" id="2200854"/>
    <lineage>
        <taxon>Bacteria</taxon>
        <taxon>Pseudomonadati</taxon>
        <taxon>Verrucomicrobiota</taxon>
        <taxon>Opitutia</taxon>
        <taxon>Puniceicoccales</taxon>
        <taxon>Puniceicoccales incertae sedis</taxon>
        <taxon>Candidatus Moanibacter</taxon>
    </lineage>
</organism>
<feature type="coiled-coil region" evidence="2">
    <location>
        <begin position="116"/>
        <end position="175"/>
    </location>
</feature>
<evidence type="ECO:0000313" key="6">
    <source>
        <dbReference type="Proteomes" id="UP000247465"/>
    </source>
</evidence>
<dbReference type="KEGG" id="mtar:DF168_00093"/>
<dbReference type="Gene3D" id="2.40.420.20">
    <property type="match status" value="1"/>
</dbReference>
<dbReference type="NCBIfam" id="TIGR01730">
    <property type="entry name" value="RND_mfp"/>
    <property type="match status" value="1"/>
</dbReference>
<accession>A0A2Z4AB36</accession>
<dbReference type="Pfam" id="PF25917">
    <property type="entry name" value="BSH_RND"/>
    <property type="match status" value="1"/>
</dbReference>
<reference evidence="5 6" key="1">
    <citation type="submission" date="2018-06" db="EMBL/GenBank/DDBJ databases">
        <title>Draft Genome Sequence of a Novel Marine Bacterium Related to the Verrucomicrobia.</title>
        <authorList>
            <person name="Vosseberg J."/>
            <person name="Martijn J."/>
            <person name="Ettema T.J.G."/>
        </authorList>
    </citation>
    <scope>NUCLEOTIDE SEQUENCE [LARGE SCALE GENOMIC DNA]</scope>
    <source>
        <strain evidence="5">TARA_B100001123</strain>
    </source>
</reference>
<dbReference type="SUPFAM" id="SSF111369">
    <property type="entry name" value="HlyD-like secretion proteins"/>
    <property type="match status" value="1"/>
</dbReference>
<dbReference type="Gene3D" id="1.10.287.470">
    <property type="entry name" value="Helix hairpin bin"/>
    <property type="match status" value="1"/>
</dbReference>
<dbReference type="AlphaFoldDB" id="A0A2Z4AB36"/>
<dbReference type="GO" id="GO:0015562">
    <property type="term" value="F:efflux transmembrane transporter activity"/>
    <property type="evidence" value="ECO:0007669"/>
    <property type="project" value="TreeGrafter"/>
</dbReference>
<dbReference type="PANTHER" id="PTHR30469">
    <property type="entry name" value="MULTIDRUG RESISTANCE PROTEIN MDTA"/>
    <property type="match status" value="1"/>
</dbReference>
<comment type="similarity">
    <text evidence="1">Belongs to the membrane fusion protein (MFP) (TC 8.A.1) family.</text>
</comment>
<evidence type="ECO:0000313" key="5">
    <source>
        <dbReference type="EMBL" id="AWT58921.1"/>
    </source>
</evidence>
<dbReference type="Gene3D" id="2.40.50.100">
    <property type="match status" value="1"/>
</dbReference>
<dbReference type="Gene3D" id="2.40.30.170">
    <property type="match status" value="1"/>
</dbReference>
<evidence type="ECO:0000256" key="3">
    <source>
        <dbReference type="SAM" id="Phobius"/>
    </source>
</evidence>
<evidence type="ECO:0000259" key="4">
    <source>
        <dbReference type="Pfam" id="PF25917"/>
    </source>
</evidence>
<feature type="domain" description="Multidrug resistance protein MdtA-like barrel-sandwich hybrid" evidence="4">
    <location>
        <begin position="72"/>
        <end position="207"/>
    </location>
</feature>
<evidence type="ECO:0000256" key="1">
    <source>
        <dbReference type="ARBA" id="ARBA00009477"/>
    </source>
</evidence>
<dbReference type="PANTHER" id="PTHR30469:SF12">
    <property type="entry name" value="MULTIDRUG RESISTANCE PROTEIN MDTA"/>
    <property type="match status" value="1"/>
</dbReference>
<dbReference type="EMBL" id="CP029803">
    <property type="protein sequence ID" value="AWT58921.1"/>
    <property type="molecule type" value="Genomic_DNA"/>
</dbReference>
<keyword evidence="3" id="KW-1133">Transmembrane helix</keyword>
<keyword evidence="3" id="KW-0472">Membrane</keyword>
<proteinExistence type="inferred from homology"/>
<keyword evidence="3" id="KW-0812">Transmembrane</keyword>
<dbReference type="InterPro" id="IPR058625">
    <property type="entry name" value="MdtA-like_BSH"/>
</dbReference>
<keyword evidence="2" id="KW-0175">Coiled coil</keyword>
<dbReference type="InterPro" id="IPR006143">
    <property type="entry name" value="RND_pump_MFP"/>
</dbReference>
<protein>
    <submittedName>
        <fullName evidence="5">Multidrug resistance protein MdtA</fullName>
    </submittedName>
</protein>
<dbReference type="Proteomes" id="UP000247465">
    <property type="component" value="Chromosome"/>
</dbReference>
<dbReference type="GO" id="GO:1990281">
    <property type="term" value="C:efflux pump complex"/>
    <property type="evidence" value="ECO:0007669"/>
    <property type="project" value="TreeGrafter"/>
</dbReference>
<feature type="transmembrane region" description="Helical" evidence="3">
    <location>
        <begin position="6"/>
        <end position="24"/>
    </location>
</feature>
<evidence type="ECO:0000256" key="2">
    <source>
        <dbReference type="SAM" id="Coils"/>
    </source>
</evidence>
<gene>
    <name evidence="5" type="primary">mdtA</name>
    <name evidence="5" type="ORF">DF168_00093</name>
</gene>
<name>A0A2Z4AB36_9BACT</name>
<sequence>MRVIRISLPFLILGIAISMGWYLIATKPEPRQRPTRSTTPEVDVLVAKPREYTVILKSQGTVRARTQSALATEVRGRIISISPSFREGGFFEEGDILLKIDPSDYAMELTVAESTLIQRELELEEEKARYEQAQLDLERLNLGTPSSLARREPYYQLAKAKVAAAQSRVATARKNLERTSIRAPFAGRVLQKNVDVGQFVSQGIQLARIYAVDFAEVRLPLTENQLRYLNLEEVYRGENPDFPDSPVVFLRHTSAGATYQWEGRVVRAEGAIDTRSRQLFVIAQISNPYGRTESKKPPLKVGTFVLAEITGKTITEVFVLPRKLLKENQYVLTVDNENRLRRTDVEILWHDDEHIVVGEGITAGDLLNLTDLPLVLEGLPVLAKEQEDFAQNGDSLMDTNVIEPARQKPIMDRGHGSLVAHLMAKIPADKALPENLKQKLDEAVSKGDLQGIQLATREIRDWAKSQGINLSSKQGQRPSRMR</sequence>